<dbReference type="InterPro" id="IPR029060">
    <property type="entry name" value="PIN-like_dom_sf"/>
</dbReference>
<dbReference type="SUPFAM" id="SSF88723">
    <property type="entry name" value="PIN domain-like"/>
    <property type="match status" value="1"/>
</dbReference>
<evidence type="ECO:0000259" key="6">
    <source>
        <dbReference type="Pfam" id="PF01850"/>
    </source>
</evidence>
<dbReference type="AlphaFoldDB" id="A0A0D8ZS94"/>
<keyword evidence="1 5" id="KW-1277">Toxin-antitoxin system</keyword>
<feature type="domain" description="PIN" evidence="6">
    <location>
        <begin position="3"/>
        <end position="132"/>
    </location>
</feature>
<dbReference type="OrthoDB" id="485455at2"/>
<evidence type="ECO:0000256" key="2">
    <source>
        <dbReference type="ARBA" id="ARBA00022722"/>
    </source>
</evidence>
<keyword evidence="3 5" id="KW-0479">Metal-binding</keyword>
<comment type="function">
    <text evidence="5">Toxic component of a toxin-antitoxin (TA) system. An RNase.</text>
</comment>
<dbReference type="GO" id="GO:0090729">
    <property type="term" value="F:toxin activity"/>
    <property type="evidence" value="ECO:0007669"/>
    <property type="project" value="UniProtKB-KW"/>
</dbReference>
<dbReference type="Proteomes" id="UP000032452">
    <property type="component" value="Unassembled WGS sequence"/>
</dbReference>
<keyword evidence="4 5" id="KW-0378">Hydrolase</keyword>
<evidence type="ECO:0000313" key="7">
    <source>
        <dbReference type="EMBL" id="KJH71192.1"/>
    </source>
</evidence>
<evidence type="ECO:0000313" key="8">
    <source>
        <dbReference type="Proteomes" id="UP000032452"/>
    </source>
</evidence>
<dbReference type="Gene3D" id="3.40.50.1010">
    <property type="entry name" value="5'-nuclease"/>
    <property type="match status" value="1"/>
</dbReference>
<dbReference type="GO" id="GO:0000287">
    <property type="term" value="F:magnesium ion binding"/>
    <property type="evidence" value="ECO:0007669"/>
    <property type="project" value="UniProtKB-UniRule"/>
</dbReference>
<dbReference type="GO" id="GO:0016787">
    <property type="term" value="F:hydrolase activity"/>
    <property type="evidence" value="ECO:0007669"/>
    <property type="project" value="UniProtKB-KW"/>
</dbReference>
<reference evidence="7 8" key="1">
    <citation type="submission" date="2015-02" db="EMBL/GenBank/DDBJ databases">
        <title>Draft genome of a novel marine cyanobacterium (Chroococcales) isolated from South Atlantic Ocean.</title>
        <authorList>
            <person name="Rigonato J."/>
            <person name="Alvarenga D.O."/>
            <person name="Branco L.H."/>
            <person name="Varani A.M."/>
            <person name="Brandini F.P."/>
            <person name="Fiore M.F."/>
        </authorList>
    </citation>
    <scope>NUCLEOTIDE SEQUENCE [LARGE SCALE GENOMIC DNA]</scope>
    <source>
        <strain evidence="7 8">CENA595</strain>
    </source>
</reference>
<dbReference type="STRING" id="1618023.UH38_14400"/>
<evidence type="ECO:0000256" key="3">
    <source>
        <dbReference type="ARBA" id="ARBA00022723"/>
    </source>
</evidence>
<dbReference type="EMBL" id="JYON01000014">
    <property type="protein sequence ID" value="KJH71192.1"/>
    <property type="molecule type" value="Genomic_DNA"/>
</dbReference>
<evidence type="ECO:0000256" key="1">
    <source>
        <dbReference type="ARBA" id="ARBA00022649"/>
    </source>
</evidence>
<evidence type="ECO:0000256" key="5">
    <source>
        <dbReference type="HAMAP-Rule" id="MF_00265"/>
    </source>
</evidence>
<dbReference type="InterPro" id="IPR022907">
    <property type="entry name" value="VapC_family"/>
</dbReference>
<comment type="similarity">
    <text evidence="5">Belongs to the PINc/VapC protein family.</text>
</comment>
<dbReference type="PATRIC" id="fig|1618023.3.peg.4929"/>
<gene>
    <name evidence="5" type="primary">vapC</name>
    <name evidence="7" type="ORF">UH38_14400</name>
</gene>
<accession>A0A0D8ZS94</accession>
<evidence type="ECO:0000256" key="4">
    <source>
        <dbReference type="ARBA" id="ARBA00022801"/>
    </source>
</evidence>
<comment type="caution">
    <text evidence="7">The sequence shown here is derived from an EMBL/GenBank/DDBJ whole genome shotgun (WGS) entry which is preliminary data.</text>
</comment>
<dbReference type="EC" id="3.1.-.-" evidence="5"/>
<comment type="cofactor">
    <cofactor evidence="5">
        <name>Mg(2+)</name>
        <dbReference type="ChEBI" id="CHEBI:18420"/>
    </cofactor>
</comment>
<organism evidence="7 8">
    <name type="scientific">Aliterella atlantica CENA595</name>
    <dbReference type="NCBI Taxonomy" id="1618023"/>
    <lineage>
        <taxon>Bacteria</taxon>
        <taxon>Bacillati</taxon>
        <taxon>Cyanobacteriota</taxon>
        <taxon>Cyanophyceae</taxon>
        <taxon>Chroococcidiopsidales</taxon>
        <taxon>Aliterellaceae</taxon>
        <taxon>Aliterella</taxon>
    </lineage>
</organism>
<dbReference type="Pfam" id="PF01850">
    <property type="entry name" value="PIN"/>
    <property type="match status" value="1"/>
</dbReference>
<protein>
    <recommendedName>
        <fullName evidence="5">Ribonuclease VapC</fullName>
        <shortName evidence="5">RNase VapC</shortName>
        <ecNumber evidence="5">3.1.-.-</ecNumber>
    </recommendedName>
    <alternativeName>
        <fullName evidence="5">Toxin VapC</fullName>
    </alternativeName>
</protein>
<keyword evidence="5" id="KW-0460">Magnesium</keyword>
<name>A0A0D8ZS94_9CYAN</name>
<dbReference type="GO" id="GO:0004540">
    <property type="term" value="F:RNA nuclease activity"/>
    <property type="evidence" value="ECO:0007669"/>
    <property type="project" value="InterPro"/>
</dbReference>
<dbReference type="HAMAP" id="MF_00265">
    <property type="entry name" value="VapC_Nob1"/>
    <property type="match status" value="1"/>
</dbReference>
<keyword evidence="8" id="KW-1185">Reference proteome</keyword>
<keyword evidence="2 5" id="KW-0540">Nuclease</keyword>
<sequence length="144" mass="15971">MNVLFDTSVLVAALIVDHPKHSESLPWLRRVKAGEIQGFISTHTLAELYAVLTRLPLSQPIAPTLAQRLIEENLDKFQKVVLTAEDYQITLVRLVRLNIIGGSIYDGLIAQAALKANVDILLTLNPKHFNRLGDEVAQLVQVPT</sequence>
<feature type="binding site" evidence="5">
    <location>
        <position position="106"/>
    </location>
    <ligand>
        <name>Mg(2+)</name>
        <dbReference type="ChEBI" id="CHEBI:18420"/>
    </ligand>
</feature>
<dbReference type="InterPro" id="IPR002716">
    <property type="entry name" value="PIN_dom"/>
</dbReference>
<feature type="binding site" evidence="5">
    <location>
        <position position="6"/>
    </location>
    <ligand>
        <name>Mg(2+)</name>
        <dbReference type="ChEBI" id="CHEBI:18420"/>
    </ligand>
</feature>
<dbReference type="RefSeq" id="WP_045055358.1">
    <property type="nucleotide sequence ID" value="NZ_CAWMDP010000057.1"/>
</dbReference>
<proteinExistence type="inferred from homology"/>
<keyword evidence="5" id="KW-0800">Toxin</keyword>